<evidence type="ECO:0000259" key="3">
    <source>
        <dbReference type="Pfam" id="PF02931"/>
    </source>
</evidence>
<evidence type="ECO:0000313" key="4">
    <source>
        <dbReference type="EMBL" id="KAL0880560.1"/>
    </source>
</evidence>
<feature type="signal peptide" evidence="2">
    <location>
        <begin position="1"/>
        <end position="21"/>
    </location>
</feature>
<feature type="transmembrane region" description="Helical" evidence="1">
    <location>
        <begin position="340"/>
        <end position="366"/>
    </location>
</feature>
<feature type="transmembrane region" description="Helical" evidence="1">
    <location>
        <begin position="278"/>
        <end position="299"/>
    </location>
</feature>
<feature type="transmembrane region" description="Helical" evidence="1">
    <location>
        <begin position="311"/>
        <end position="328"/>
    </location>
</feature>
<gene>
    <name evidence="4" type="ORF">ABMA27_001791</name>
</gene>
<protein>
    <recommendedName>
        <fullName evidence="3">Neurotransmitter-gated ion-channel ligand-binding domain-containing protein</fullName>
    </recommendedName>
</protein>
<dbReference type="EMBL" id="JBEUOH010000012">
    <property type="protein sequence ID" value="KAL0880560.1"/>
    <property type="molecule type" value="Genomic_DNA"/>
</dbReference>
<evidence type="ECO:0000256" key="1">
    <source>
        <dbReference type="SAM" id="Phobius"/>
    </source>
</evidence>
<comment type="caution">
    <text evidence="4">The sequence shown here is derived from an EMBL/GenBank/DDBJ whole genome shotgun (WGS) entry which is preliminary data.</text>
</comment>
<dbReference type="InterPro" id="IPR006201">
    <property type="entry name" value="Neur_channel"/>
</dbReference>
<keyword evidence="5" id="KW-1185">Reference proteome</keyword>
<name>A0ABR3HVI9_LOXSC</name>
<organism evidence="4 5">
    <name type="scientific">Loxostege sticticalis</name>
    <name type="common">Beet webworm moth</name>
    <dbReference type="NCBI Taxonomy" id="481309"/>
    <lineage>
        <taxon>Eukaryota</taxon>
        <taxon>Metazoa</taxon>
        <taxon>Ecdysozoa</taxon>
        <taxon>Arthropoda</taxon>
        <taxon>Hexapoda</taxon>
        <taxon>Insecta</taxon>
        <taxon>Pterygota</taxon>
        <taxon>Neoptera</taxon>
        <taxon>Endopterygota</taxon>
        <taxon>Lepidoptera</taxon>
        <taxon>Glossata</taxon>
        <taxon>Ditrysia</taxon>
        <taxon>Pyraloidea</taxon>
        <taxon>Crambidae</taxon>
        <taxon>Pyraustinae</taxon>
        <taxon>Loxostege</taxon>
    </lineage>
</organism>
<feature type="transmembrane region" description="Helical" evidence="1">
    <location>
        <begin position="248"/>
        <end position="266"/>
    </location>
</feature>
<dbReference type="InterPro" id="IPR036734">
    <property type="entry name" value="Neur_chan_lig-bd_sf"/>
</dbReference>
<dbReference type="InterPro" id="IPR006202">
    <property type="entry name" value="Neur_chan_lig-bd"/>
</dbReference>
<keyword evidence="1" id="KW-0472">Membrane</keyword>
<dbReference type="Pfam" id="PF02931">
    <property type="entry name" value="Neur_chan_LBD"/>
    <property type="match status" value="1"/>
</dbReference>
<dbReference type="Proteomes" id="UP001549920">
    <property type="component" value="Unassembled WGS sequence"/>
</dbReference>
<keyword evidence="2" id="KW-0732">Signal</keyword>
<feature type="chain" id="PRO_5046972129" description="Neurotransmitter-gated ion-channel ligand-binding domain-containing protein" evidence="2">
    <location>
        <begin position="22"/>
        <end position="367"/>
    </location>
</feature>
<dbReference type="Gene3D" id="2.70.170.10">
    <property type="entry name" value="Neurotransmitter-gated ion-channel ligand-binding domain"/>
    <property type="match status" value="1"/>
</dbReference>
<feature type="domain" description="Neurotransmitter-gated ion-channel ligand-binding" evidence="3">
    <location>
        <begin position="31"/>
        <end position="195"/>
    </location>
</feature>
<dbReference type="PANTHER" id="PTHR18945">
    <property type="entry name" value="NEUROTRANSMITTER GATED ION CHANNEL"/>
    <property type="match status" value="1"/>
</dbReference>
<evidence type="ECO:0000313" key="5">
    <source>
        <dbReference type="Proteomes" id="UP001549920"/>
    </source>
</evidence>
<reference evidence="4 5" key="1">
    <citation type="submission" date="2024-06" db="EMBL/GenBank/DDBJ databases">
        <title>A chromosome-level genome assembly of beet webworm, Loxostege sticticalis.</title>
        <authorList>
            <person name="Zhang Y."/>
        </authorList>
    </citation>
    <scope>NUCLEOTIDE SEQUENCE [LARGE SCALE GENOMIC DNA]</scope>
    <source>
        <strain evidence="4">AQ026</strain>
        <tissue evidence="4">Whole body</tissue>
    </source>
</reference>
<proteinExistence type="predicted"/>
<accession>A0ABR3HVI9</accession>
<evidence type="ECO:0000256" key="2">
    <source>
        <dbReference type="SAM" id="SignalP"/>
    </source>
</evidence>
<sequence>MSPASVLSTTLLLLALGLVEGCRNVTSLSQQLDLLLAEYEREAAPAQPAVVHLTFEPRHAAITADSSVHMLADMLMTWSDPRIQWNASEWGCGSLVAAADRLWVPDVELLNGAGGGAAPALSARVSSAGAVSLVLRFDAAVPVPVDLAGWPSDQQTAVFKFGSRTHPIDELELEIDQTTTAVIFETGSWELERVTGQLTSQDERHVAAWWAVLRRRAAAHDAASGAVLAAAALMLLSAALLPPLVRAPLCACASFTAALWLVSALLRLPSSSTTPTAVSVFCALCVVGGAGGVCAALVARVARCKSQPPRLLRTLASTLSTLCRLTPIEDTCLTAEVGAWAALAQLLDYALLAVLLLAVFVAVCVYL</sequence>
<keyword evidence="1" id="KW-1133">Transmembrane helix</keyword>
<keyword evidence="1" id="KW-0812">Transmembrane</keyword>
<dbReference type="SUPFAM" id="SSF63712">
    <property type="entry name" value="Nicotinic receptor ligand binding domain-like"/>
    <property type="match status" value="1"/>
</dbReference>
<feature type="transmembrane region" description="Helical" evidence="1">
    <location>
        <begin position="222"/>
        <end position="241"/>
    </location>
</feature>